<keyword evidence="3" id="KW-1185">Reference proteome</keyword>
<dbReference type="PANTHER" id="PTHR47302">
    <property type="entry name" value="STERILE ALPHA MOTIF DOMAIN-CONTAINING PROTEIN 3"/>
    <property type="match status" value="1"/>
</dbReference>
<reference evidence="2" key="1">
    <citation type="submission" date="2020-10" db="EMBL/GenBank/DDBJ databases">
        <title>Chromosome-scale genome assembly of the Allis shad, Alosa alosa.</title>
        <authorList>
            <person name="Margot Z."/>
            <person name="Christophe K."/>
            <person name="Cabau C."/>
            <person name="Louis A."/>
            <person name="Berthelot C."/>
            <person name="Parey E."/>
            <person name="Roest Crollius H."/>
            <person name="Montfort J."/>
            <person name="Robinson-Rechavi M."/>
            <person name="Bucao C."/>
            <person name="Bouchez O."/>
            <person name="Gislard M."/>
            <person name="Lluch J."/>
            <person name="Milhes M."/>
            <person name="Lampietro C."/>
            <person name="Lopez Roques C."/>
            <person name="Donnadieu C."/>
            <person name="Braasch I."/>
            <person name="Desvignes T."/>
            <person name="Postlethwait J."/>
            <person name="Bobe J."/>
            <person name="Guiguen Y."/>
        </authorList>
    </citation>
    <scope>NUCLEOTIDE SEQUENCE</scope>
    <source>
        <strain evidence="2">M-15738</strain>
        <tissue evidence="2">Blood</tissue>
    </source>
</reference>
<feature type="compositionally biased region" description="Polar residues" evidence="1">
    <location>
        <begin position="106"/>
        <end position="117"/>
    </location>
</feature>
<dbReference type="InterPro" id="IPR042812">
    <property type="entry name" value="SAMD3"/>
</dbReference>
<evidence type="ECO:0000256" key="1">
    <source>
        <dbReference type="SAM" id="MobiDB-lite"/>
    </source>
</evidence>
<dbReference type="PANTHER" id="PTHR47302:SF1">
    <property type="entry name" value="STERILE ALPHA MOTIF DOMAIN-CONTAINING PROTEIN 3"/>
    <property type="match status" value="1"/>
</dbReference>
<proteinExistence type="predicted"/>
<feature type="region of interest" description="Disordered" evidence="1">
    <location>
        <begin position="100"/>
        <end position="132"/>
    </location>
</feature>
<evidence type="ECO:0000313" key="3">
    <source>
        <dbReference type="Proteomes" id="UP000823561"/>
    </source>
</evidence>
<name>A0AAV6H1D8_9TELE</name>
<comment type="caution">
    <text evidence="2">The sequence shown here is derived from an EMBL/GenBank/DDBJ whole genome shotgun (WGS) entry which is preliminary data.</text>
</comment>
<protein>
    <submittedName>
        <fullName evidence="2">Uncharacterized protein</fullName>
    </submittedName>
</protein>
<gene>
    <name evidence="2" type="ORF">AALO_G00068100</name>
</gene>
<dbReference type="Proteomes" id="UP000823561">
    <property type="component" value="Chromosome 5"/>
</dbReference>
<sequence length="273" mass="31589">MAILQHEMTILQYPHQPKLLRLQSPQQQPGLLYIPSQYSAQRYPSHKMYSDVLGALIARYPFLRDGSLSGFETLLECLKNKFKKERRTLVHMDKVLEMKQKYGQKHPSTTTGLTRPSPNRKRQLSTEPVEAEDTQSIAEHLKAITEELHKSRPNFENIKWRMERTLHARTPLYKISTAAELFQQCPFLKLLYEMKLRFGQDLDLVLSSYLHNAAEKIVETCKGPLKNSFTATMLQAHPLQSKCMLNNAAVMLLPTLMKENHKLLYCINEVPLN</sequence>
<dbReference type="AlphaFoldDB" id="A0AAV6H1D8"/>
<organism evidence="2 3">
    <name type="scientific">Alosa alosa</name>
    <name type="common">allis shad</name>
    <dbReference type="NCBI Taxonomy" id="278164"/>
    <lineage>
        <taxon>Eukaryota</taxon>
        <taxon>Metazoa</taxon>
        <taxon>Chordata</taxon>
        <taxon>Craniata</taxon>
        <taxon>Vertebrata</taxon>
        <taxon>Euteleostomi</taxon>
        <taxon>Actinopterygii</taxon>
        <taxon>Neopterygii</taxon>
        <taxon>Teleostei</taxon>
        <taxon>Clupei</taxon>
        <taxon>Clupeiformes</taxon>
        <taxon>Clupeoidei</taxon>
        <taxon>Clupeidae</taxon>
        <taxon>Alosa</taxon>
    </lineage>
</organism>
<accession>A0AAV6H1D8</accession>
<dbReference type="EMBL" id="JADWDJ010000005">
    <property type="protein sequence ID" value="KAG5281163.1"/>
    <property type="molecule type" value="Genomic_DNA"/>
</dbReference>
<evidence type="ECO:0000313" key="2">
    <source>
        <dbReference type="EMBL" id="KAG5281163.1"/>
    </source>
</evidence>